<gene>
    <name evidence="1" type="ORF">BJG266_LOCUS35809</name>
    <name evidence="2" type="ORF">QVE165_LOCUS52840</name>
</gene>
<dbReference type="EMBL" id="CAJNOI010000957">
    <property type="protein sequence ID" value="CAF1366837.1"/>
    <property type="molecule type" value="Genomic_DNA"/>
</dbReference>
<evidence type="ECO:0000313" key="2">
    <source>
        <dbReference type="EMBL" id="CAF1602508.1"/>
    </source>
</evidence>
<dbReference type="EMBL" id="CAJNOM010001306">
    <property type="protein sequence ID" value="CAF1602508.1"/>
    <property type="molecule type" value="Genomic_DNA"/>
</dbReference>
<protein>
    <submittedName>
        <fullName evidence="1">Uncharacterized protein</fullName>
    </submittedName>
</protein>
<evidence type="ECO:0000313" key="3">
    <source>
        <dbReference type="Proteomes" id="UP000663832"/>
    </source>
</evidence>
<keyword evidence="3" id="KW-1185">Reference proteome</keyword>
<dbReference type="Proteomes" id="UP000663877">
    <property type="component" value="Unassembled WGS sequence"/>
</dbReference>
<organism evidence="1 4">
    <name type="scientific">Adineta steineri</name>
    <dbReference type="NCBI Taxonomy" id="433720"/>
    <lineage>
        <taxon>Eukaryota</taxon>
        <taxon>Metazoa</taxon>
        <taxon>Spiralia</taxon>
        <taxon>Gnathifera</taxon>
        <taxon>Rotifera</taxon>
        <taxon>Eurotatoria</taxon>
        <taxon>Bdelloidea</taxon>
        <taxon>Adinetida</taxon>
        <taxon>Adinetidae</taxon>
        <taxon>Adineta</taxon>
    </lineage>
</organism>
<proteinExistence type="predicted"/>
<evidence type="ECO:0000313" key="1">
    <source>
        <dbReference type="EMBL" id="CAF1366837.1"/>
    </source>
</evidence>
<evidence type="ECO:0000313" key="4">
    <source>
        <dbReference type="Proteomes" id="UP000663877"/>
    </source>
</evidence>
<dbReference type="Proteomes" id="UP000663832">
    <property type="component" value="Unassembled WGS sequence"/>
</dbReference>
<accession>A0A815IKU3</accession>
<reference evidence="1" key="1">
    <citation type="submission" date="2021-02" db="EMBL/GenBank/DDBJ databases">
        <authorList>
            <person name="Nowell W R."/>
        </authorList>
    </citation>
    <scope>NUCLEOTIDE SEQUENCE</scope>
</reference>
<dbReference type="OrthoDB" id="1607513at2759"/>
<dbReference type="AlphaFoldDB" id="A0A815IKU3"/>
<comment type="caution">
    <text evidence="1">The sequence shown here is derived from an EMBL/GenBank/DDBJ whole genome shotgun (WGS) entry which is preliminary data.</text>
</comment>
<name>A0A815IKU3_9BILA</name>
<sequence>MSLPSSPHSSTITLSTKTFSNSNFFSVDHSQSSAPMTTCPSITGSNSLLSTKKYTSERIKLLLKQQTSTYTVIKNEKTNSSLCWKVFGFPAKKSEATDEYEKIEGFTSCQTCNQTFAYTPCSGTRNMLAHQCVKNLTNNNILNIFIHLTKT</sequence>